<gene>
    <name evidence="1" type="ORF">GWK08_18855</name>
</gene>
<dbReference type="PANTHER" id="PTHR17985">
    <property type="entry name" value="SER/THR-RICH PROTEIN T10 IN DGCR REGION"/>
    <property type="match status" value="1"/>
</dbReference>
<protein>
    <recommendedName>
        <fullName evidence="3">NRDE family protein</fullName>
    </recommendedName>
</protein>
<dbReference type="Pfam" id="PF05742">
    <property type="entry name" value="TANGO2"/>
    <property type="match status" value="1"/>
</dbReference>
<dbReference type="EMBL" id="JAABOO010000005">
    <property type="protein sequence ID" value="NER15522.1"/>
    <property type="molecule type" value="Genomic_DNA"/>
</dbReference>
<dbReference type="PANTHER" id="PTHR17985:SF8">
    <property type="entry name" value="TRANSPORT AND GOLGI ORGANIZATION PROTEIN 2 HOMOLOG"/>
    <property type="match status" value="1"/>
</dbReference>
<dbReference type="AlphaFoldDB" id="A0A6P0USJ4"/>
<comment type="caution">
    <text evidence="1">The sequence shown here is derived from an EMBL/GenBank/DDBJ whole genome shotgun (WGS) entry which is preliminary data.</text>
</comment>
<name>A0A6P0USJ4_9FLAO</name>
<proteinExistence type="predicted"/>
<reference evidence="1 2" key="1">
    <citation type="submission" date="2020-01" db="EMBL/GenBank/DDBJ databases">
        <title>Leptobacterium flavescens.</title>
        <authorList>
            <person name="Wang G."/>
        </authorList>
    </citation>
    <scope>NUCLEOTIDE SEQUENCE [LARGE SCALE GENOMIC DNA]</scope>
    <source>
        <strain evidence="1 2">KCTC 22160</strain>
    </source>
</reference>
<dbReference type="RefSeq" id="WP_163608818.1">
    <property type="nucleotide sequence ID" value="NZ_JAABOO010000005.1"/>
</dbReference>
<dbReference type="Proteomes" id="UP000468581">
    <property type="component" value="Unassembled WGS sequence"/>
</dbReference>
<evidence type="ECO:0000313" key="2">
    <source>
        <dbReference type="Proteomes" id="UP000468581"/>
    </source>
</evidence>
<accession>A0A6P0USJ4</accession>
<evidence type="ECO:0008006" key="3">
    <source>
        <dbReference type="Google" id="ProtNLM"/>
    </source>
</evidence>
<dbReference type="InterPro" id="IPR008551">
    <property type="entry name" value="TANGO2"/>
</dbReference>
<sequence length="222" mass="25221">MCTVSYISHNNGFTLTSNRDEDPLRKTLAPQKLTNIEGQTVVAPIDEENNGTWIAASDGRVACLLNGAFVKHQRNLPYRKSRGLIVLEAFEHSSFSDFVEEVDLHNIEPFTLVLAEKGKLQVLIWDETTKHHEVLDHTKSHLWSSSTLYTRDAHKIKLNFFNNFISEGNLGSEKILDLHGLNDDNLFILNRPKVRTVSITQFVSDSEEINLDYNLKRESVSA</sequence>
<organism evidence="1 2">
    <name type="scientific">Leptobacterium flavescens</name>
    <dbReference type="NCBI Taxonomy" id="472055"/>
    <lineage>
        <taxon>Bacteria</taxon>
        <taxon>Pseudomonadati</taxon>
        <taxon>Bacteroidota</taxon>
        <taxon>Flavobacteriia</taxon>
        <taxon>Flavobacteriales</taxon>
        <taxon>Flavobacteriaceae</taxon>
        <taxon>Leptobacterium</taxon>
    </lineage>
</organism>
<evidence type="ECO:0000313" key="1">
    <source>
        <dbReference type="EMBL" id="NER15522.1"/>
    </source>
</evidence>
<keyword evidence="2" id="KW-1185">Reference proteome</keyword>